<keyword evidence="9" id="KW-0862">Zinc</keyword>
<accession>A0ABS0T711</accession>
<evidence type="ECO:0000256" key="6">
    <source>
        <dbReference type="ARBA" id="ARBA00022679"/>
    </source>
</evidence>
<comment type="catalytic activity">
    <reaction evidence="11">
        <text>adenosine + H2O + H(+) = inosine + NH4(+)</text>
        <dbReference type="Rhea" id="RHEA:24408"/>
        <dbReference type="ChEBI" id="CHEBI:15377"/>
        <dbReference type="ChEBI" id="CHEBI:15378"/>
        <dbReference type="ChEBI" id="CHEBI:16335"/>
        <dbReference type="ChEBI" id="CHEBI:17596"/>
        <dbReference type="ChEBI" id="CHEBI:28938"/>
        <dbReference type="EC" id="3.5.4.4"/>
    </reaction>
    <physiologicalReaction direction="left-to-right" evidence="11">
        <dbReference type="Rhea" id="RHEA:24409"/>
    </physiologicalReaction>
</comment>
<keyword evidence="6" id="KW-0808">Transferase</keyword>
<evidence type="ECO:0000256" key="11">
    <source>
        <dbReference type="ARBA" id="ARBA00047989"/>
    </source>
</evidence>
<evidence type="ECO:0000256" key="12">
    <source>
        <dbReference type="ARBA" id="ARBA00048968"/>
    </source>
</evidence>
<evidence type="ECO:0000313" key="14">
    <source>
        <dbReference type="EMBL" id="MBI5974534.1"/>
    </source>
</evidence>
<organism evidence="14 15">
    <name type="scientific">Staphylococcus canis</name>
    <dbReference type="NCBI Taxonomy" id="2724942"/>
    <lineage>
        <taxon>Bacteria</taxon>
        <taxon>Bacillati</taxon>
        <taxon>Bacillota</taxon>
        <taxon>Bacilli</taxon>
        <taxon>Bacillales</taxon>
        <taxon>Staphylococcaceae</taxon>
        <taxon>Staphylococcus</taxon>
    </lineage>
</organism>
<dbReference type="InterPro" id="IPR003730">
    <property type="entry name" value="Cu_polyphenol_OxRdtase"/>
</dbReference>
<evidence type="ECO:0000256" key="9">
    <source>
        <dbReference type="ARBA" id="ARBA00022833"/>
    </source>
</evidence>
<dbReference type="InterPro" id="IPR011324">
    <property type="entry name" value="Cytotoxic_necrot_fac-like_cat"/>
</dbReference>
<proteinExistence type="inferred from homology"/>
<evidence type="ECO:0000256" key="1">
    <source>
        <dbReference type="ARBA" id="ARBA00000553"/>
    </source>
</evidence>
<evidence type="ECO:0000256" key="3">
    <source>
        <dbReference type="ARBA" id="ARBA00001973"/>
    </source>
</evidence>
<comment type="catalytic activity">
    <reaction evidence="12">
        <text>adenosine + phosphate = alpha-D-ribose 1-phosphate + adenine</text>
        <dbReference type="Rhea" id="RHEA:27642"/>
        <dbReference type="ChEBI" id="CHEBI:16335"/>
        <dbReference type="ChEBI" id="CHEBI:16708"/>
        <dbReference type="ChEBI" id="CHEBI:43474"/>
        <dbReference type="ChEBI" id="CHEBI:57720"/>
        <dbReference type="EC" id="2.4.2.1"/>
    </reaction>
    <physiologicalReaction direction="left-to-right" evidence="12">
        <dbReference type="Rhea" id="RHEA:27643"/>
    </physiologicalReaction>
</comment>
<dbReference type="SUPFAM" id="SSF64438">
    <property type="entry name" value="CNF1/YfiH-like putative cysteine hydrolases"/>
    <property type="match status" value="1"/>
</dbReference>
<evidence type="ECO:0000256" key="5">
    <source>
        <dbReference type="ARBA" id="ARBA00007353"/>
    </source>
</evidence>
<comment type="catalytic activity">
    <reaction evidence="1">
        <text>inosine + phosphate = alpha-D-ribose 1-phosphate + hypoxanthine</text>
        <dbReference type="Rhea" id="RHEA:27646"/>
        <dbReference type="ChEBI" id="CHEBI:17368"/>
        <dbReference type="ChEBI" id="CHEBI:17596"/>
        <dbReference type="ChEBI" id="CHEBI:43474"/>
        <dbReference type="ChEBI" id="CHEBI:57720"/>
        <dbReference type="EC" id="2.4.2.1"/>
    </reaction>
    <physiologicalReaction direction="left-to-right" evidence="1">
        <dbReference type="Rhea" id="RHEA:27647"/>
    </physiologicalReaction>
</comment>
<evidence type="ECO:0000256" key="7">
    <source>
        <dbReference type="ARBA" id="ARBA00022723"/>
    </source>
</evidence>
<evidence type="ECO:0000256" key="8">
    <source>
        <dbReference type="ARBA" id="ARBA00022801"/>
    </source>
</evidence>
<dbReference type="PANTHER" id="PTHR30616">
    <property type="entry name" value="UNCHARACTERIZED PROTEIN YFIH"/>
    <property type="match status" value="1"/>
</dbReference>
<comment type="catalytic activity">
    <reaction evidence="13">
        <text>S-methyl-5'-thioadenosine + phosphate = 5-(methylsulfanyl)-alpha-D-ribose 1-phosphate + adenine</text>
        <dbReference type="Rhea" id="RHEA:11852"/>
        <dbReference type="ChEBI" id="CHEBI:16708"/>
        <dbReference type="ChEBI" id="CHEBI:17509"/>
        <dbReference type="ChEBI" id="CHEBI:43474"/>
        <dbReference type="ChEBI" id="CHEBI:58533"/>
        <dbReference type="EC" id="2.4.2.28"/>
    </reaction>
    <physiologicalReaction direction="left-to-right" evidence="13">
        <dbReference type="Rhea" id="RHEA:11853"/>
    </physiologicalReaction>
</comment>
<protein>
    <submittedName>
        <fullName evidence="14">Polyphenol oxidase family protein</fullName>
    </submittedName>
</protein>
<comment type="caution">
    <text evidence="14">The sequence shown here is derived from an EMBL/GenBank/DDBJ whole genome shotgun (WGS) entry which is preliminary data.</text>
</comment>
<keyword evidence="7" id="KW-0479">Metal-binding</keyword>
<dbReference type="Proteomes" id="UP000751852">
    <property type="component" value="Unassembled WGS sequence"/>
</dbReference>
<keyword evidence="8" id="KW-0378">Hydrolase</keyword>
<comment type="cofactor">
    <cofactor evidence="3">
        <name>Cu(2+)</name>
        <dbReference type="ChEBI" id="CHEBI:29036"/>
    </cofactor>
</comment>
<dbReference type="RefSeq" id="WP_198617327.1">
    <property type="nucleotide sequence ID" value="NZ_JABANU010000005.1"/>
</dbReference>
<evidence type="ECO:0000256" key="4">
    <source>
        <dbReference type="ARBA" id="ARBA00003215"/>
    </source>
</evidence>
<dbReference type="PANTHER" id="PTHR30616:SF2">
    <property type="entry name" value="PURINE NUCLEOSIDE PHOSPHORYLASE LACC1"/>
    <property type="match status" value="1"/>
</dbReference>
<comment type="function">
    <text evidence="4">Purine nucleoside enzyme that catalyzes the phosphorolysis of adenosine and inosine nucleosides, yielding D-ribose 1-phosphate and the respective free bases, adenine and hypoxanthine. Also catalyzes the phosphorolysis of S-methyl-5'-thioadenosine into adenine and S-methyl-5-thio-alpha-D-ribose 1-phosphate. Also has adenosine deaminase activity.</text>
</comment>
<dbReference type="InterPro" id="IPR038371">
    <property type="entry name" value="Cu_polyphenol_OxRdtase_sf"/>
</dbReference>
<comment type="similarity">
    <text evidence="5">Belongs to the purine nucleoside phosphorylase YfiH/LACC1 family.</text>
</comment>
<evidence type="ECO:0000256" key="2">
    <source>
        <dbReference type="ARBA" id="ARBA00001947"/>
    </source>
</evidence>
<reference evidence="14 15" key="1">
    <citation type="submission" date="2020-04" db="EMBL/GenBank/DDBJ databases">
        <title>Staphylococcus species from domestic dog.</title>
        <authorList>
            <person name="Paterson G.K."/>
        </authorList>
    </citation>
    <scope>NUCLEOTIDE SEQUENCE [LARGE SCALE GENOMIC DNA]</scope>
    <source>
        <strain evidence="14 15">H16/1A</strain>
    </source>
</reference>
<comment type="cofactor">
    <cofactor evidence="2">
        <name>Zn(2+)</name>
        <dbReference type="ChEBI" id="CHEBI:29105"/>
    </cofactor>
</comment>
<sequence length="263" mass="30490">METFRKAAHHMYYEPSRKEDITIGITTRNDGVSPFPKNAFNMARYIKDEPNHITAHQDTLAHEIGIPKSHWVFPIQTHGHNVIEVSTQDQGTNIDTLSDNELYGIDGMYTFDKDTLLTMCYADCVPIYVYSVKHHFIALLHAGWRGTVQQIVHQLLLKYPYDYKDLKVVIGPATSNSYEINNDIYRQFQELPIDTNQYIEQREENRHGIDLKVANQLLFEHYGVPAQNITMTNYTTSEHLDLFFSYRIEKGQTGRMLAFIGQK</sequence>
<dbReference type="Pfam" id="PF02578">
    <property type="entry name" value="Cu-oxidase_4"/>
    <property type="match status" value="1"/>
</dbReference>
<keyword evidence="10" id="KW-0186">Copper</keyword>
<dbReference type="CDD" id="cd16833">
    <property type="entry name" value="YfiH"/>
    <property type="match status" value="1"/>
</dbReference>
<dbReference type="Gene3D" id="3.60.140.10">
    <property type="entry name" value="CNF1/YfiH-like putative cysteine hydrolases"/>
    <property type="match status" value="1"/>
</dbReference>
<gene>
    <name evidence="14" type="ORF">HHH54_02845</name>
</gene>
<evidence type="ECO:0000256" key="10">
    <source>
        <dbReference type="ARBA" id="ARBA00023008"/>
    </source>
</evidence>
<keyword evidence="15" id="KW-1185">Reference proteome</keyword>
<dbReference type="EMBL" id="JABANU010000005">
    <property type="protein sequence ID" value="MBI5974534.1"/>
    <property type="molecule type" value="Genomic_DNA"/>
</dbReference>
<evidence type="ECO:0000313" key="15">
    <source>
        <dbReference type="Proteomes" id="UP000751852"/>
    </source>
</evidence>
<evidence type="ECO:0000256" key="13">
    <source>
        <dbReference type="ARBA" id="ARBA00049893"/>
    </source>
</evidence>
<name>A0ABS0T711_9STAP</name>